<comment type="similarity">
    <text evidence="1">Belongs to the leucine-binding protein family.</text>
</comment>
<dbReference type="PANTHER" id="PTHR30483:SF6">
    <property type="entry name" value="PERIPLASMIC BINDING PROTEIN OF ABC TRANSPORTER FOR NATURAL AMINO ACIDS"/>
    <property type="match status" value="1"/>
</dbReference>
<proteinExistence type="inferred from homology"/>
<dbReference type="PANTHER" id="PTHR30483">
    <property type="entry name" value="LEUCINE-SPECIFIC-BINDING PROTEIN"/>
    <property type="match status" value="1"/>
</dbReference>
<dbReference type="InterPro" id="IPR028082">
    <property type="entry name" value="Peripla_BP_I"/>
</dbReference>
<dbReference type="SUPFAM" id="SSF53822">
    <property type="entry name" value="Periplasmic binding protein-like I"/>
    <property type="match status" value="1"/>
</dbReference>
<dbReference type="Gene3D" id="3.40.50.2300">
    <property type="match status" value="2"/>
</dbReference>
<evidence type="ECO:0000313" key="7">
    <source>
        <dbReference type="EMBL" id="HFH28073.1"/>
    </source>
</evidence>
<feature type="domain" description="Leucine-binding protein" evidence="6">
    <location>
        <begin position="26"/>
        <end position="329"/>
    </location>
</feature>
<evidence type="ECO:0000256" key="4">
    <source>
        <dbReference type="ARBA" id="ARBA00022970"/>
    </source>
</evidence>
<gene>
    <name evidence="7" type="ORF">ENS59_00960</name>
</gene>
<sequence length="372" mass="39854">MVKGLNLKVTVLFLACFAFASCTPKPIPIGFIGGLSGFNADLGISGRNGVSLAISAINKAGGIHGRKLELLVRDDKQDPEMAPVVFQELVSEQVVAVIGPMTSAIAQVLIPLANKSQIPLISPSASSPDFSGLDDMFIRLTTPNVNESLGLAQESFQRGARKTCVIDDLSNQAFSKAIVRTYTAELRRLAEEKGKEIAVVALPFDPKDPQGMQTILIGLARYQPDILLFATNSLDTALLAQGIRKKGFTMPFLGTGWSMSQTLIENGGSAVEGMVFTVPFNPNSETKAWKDFSALYAETFGKPADFGAHQGWNAVQVLAGGIAKGGTRNIKEHIINTQYQGLQSSFVIDAFGDPVIPFQRLEISSGKLVAHE</sequence>
<dbReference type="EMBL" id="DSVL01000029">
    <property type="protein sequence ID" value="HFH28073.1"/>
    <property type="molecule type" value="Genomic_DNA"/>
</dbReference>
<reference evidence="7" key="1">
    <citation type="journal article" date="2020" name="mSystems">
        <title>Genome- and Community-Level Interaction Insights into Carbon Utilization and Element Cycling Functions of Hydrothermarchaeota in Hydrothermal Sediment.</title>
        <authorList>
            <person name="Zhou Z."/>
            <person name="Liu Y."/>
            <person name="Xu W."/>
            <person name="Pan J."/>
            <person name="Luo Z.H."/>
            <person name="Li M."/>
        </authorList>
    </citation>
    <scope>NUCLEOTIDE SEQUENCE [LARGE SCALE GENOMIC DNA]</scope>
    <source>
        <strain evidence="7">SpSt-503</strain>
    </source>
</reference>
<dbReference type="Pfam" id="PF13458">
    <property type="entry name" value="Peripla_BP_6"/>
    <property type="match status" value="1"/>
</dbReference>
<comment type="caution">
    <text evidence="7">The sequence shown here is derived from an EMBL/GenBank/DDBJ whole genome shotgun (WGS) entry which is preliminary data.</text>
</comment>
<dbReference type="InterPro" id="IPR000709">
    <property type="entry name" value="Leu_Ile_Val-bd"/>
</dbReference>
<dbReference type="GO" id="GO:0006865">
    <property type="term" value="P:amino acid transport"/>
    <property type="evidence" value="ECO:0007669"/>
    <property type="project" value="UniProtKB-KW"/>
</dbReference>
<dbReference type="PROSITE" id="PS51257">
    <property type="entry name" value="PROKAR_LIPOPROTEIN"/>
    <property type="match status" value="1"/>
</dbReference>
<dbReference type="PRINTS" id="PR00337">
    <property type="entry name" value="LEUILEVALBP"/>
</dbReference>
<evidence type="ECO:0000256" key="1">
    <source>
        <dbReference type="ARBA" id="ARBA00010062"/>
    </source>
</evidence>
<feature type="signal peptide" evidence="5">
    <location>
        <begin position="1"/>
        <end position="20"/>
    </location>
</feature>
<protein>
    <submittedName>
        <fullName evidence="7">Amino acid ABC transporter substrate-binding protein</fullName>
    </submittedName>
</protein>
<dbReference type="InterPro" id="IPR051010">
    <property type="entry name" value="BCAA_transport"/>
</dbReference>
<evidence type="ECO:0000256" key="2">
    <source>
        <dbReference type="ARBA" id="ARBA00022448"/>
    </source>
</evidence>
<organism evidence="7">
    <name type="scientific">Gracilinema caldarium</name>
    <dbReference type="NCBI Taxonomy" id="215591"/>
    <lineage>
        <taxon>Bacteria</taxon>
        <taxon>Pseudomonadati</taxon>
        <taxon>Spirochaetota</taxon>
        <taxon>Spirochaetia</taxon>
        <taxon>Spirochaetales</taxon>
        <taxon>Breznakiellaceae</taxon>
        <taxon>Gracilinema</taxon>
    </lineage>
</organism>
<dbReference type="InterPro" id="IPR028081">
    <property type="entry name" value="Leu-bd"/>
</dbReference>
<keyword evidence="3 5" id="KW-0732">Signal</keyword>
<keyword evidence="4" id="KW-0029">Amino-acid transport</keyword>
<feature type="chain" id="PRO_5027944294" evidence="5">
    <location>
        <begin position="21"/>
        <end position="372"/>
    </location>
</feature>
<accession>A0A7C3E736</accession>
<evidence type="ECO:0000256" key="3">
    <source>
        <dbReference type="ARBA" id="ARBA00022729"/>
    </source>
</evidence>
<name>A0A7C3E736_9SPIR</name>
<keyword evidence="2" id="KW-0813">Transport</keyword>
<dbReference type="AlphaFoldDB" id="A0A7C3E736"/>
<evidence type="ECO:0000256" key="5">
    <source>
        <dbReference type="SAM" id="SignalP"/>
    </source>
</evidence>
<evidence type="ECO:0000259" key="6">
    <source>
        <dbReference type="Pfam" id="PF13458"/>
    </source>
</evidence>